<dbReference type="PANTHER" id="PTHR43640:SF1">
    <property type="entry name" value="THIOREDOXIN-DEPENDENT PEROXIREDOXIN"/>
    <property type="match status" value="1"/>
</dbReference>
<dbReference type="STRING" id="1280953.HOC_10689"/>
<dbReference type="Proteomes" id="UP000024942">
    <property type="component" value="Unassembled WGS sequence"/>
</dbReference>
<keyword evidence="1" id="KW-0732">Signal</keyword>
<dbReference type="RefSeq" id="WP_035538317.1">
    <property type="nucleotide sequence ID" value="NZ_ARYL01000014.1"/>
</dbReference>
<dbReference type="InterPro" id="IPR013766">
    <property type="entry name" value="Thioredoxin_domain"/>
</dbReference>
<dbReference type="PATRIC" id="fig|1280953.3.peg.2157"/>
<feature type="chain" id="PRO_5001573285" description="Thioredoxin domain-containing protein" evidence="1">
    <location>
        <begin position="32"/>
        <end position="215"/>
    </location>
</feature>
<dbReference type="PANTHER" id="PTHR43640">
    <property type="entry name" value="OS07G0260300 PROTEIN"/>
    <property type="match status" value="1"/>
</dbReference>
<accession>A0A059G6M4</accession>
<keyword evidence="4" id="KW-1185">Reference proteome</keyword>
<dbReference type="eggNOG" id="COG1225">
    <property type="taxonomic scope" value="Bacteria"/>
</dbReference>
<organism evidence="3 4">
    <name type="scientific">Hyphomonas oceanitis SCH89</name>
    <dbReference type="NCBI Taxonomy" id="1280953"/>
    <lineage>
        <taxon>Bacteria</taxon>
        <taxon>Pseudomonadati</taxon>
        <taxon>Pseudomonadota</taxon>
        <taxon>Alphaproteobacteria</taxon>
        <taxon>Hyphomonadales</taxon>
        <taxon>Hyphomonadaceae</taxon>
        <taxon>Hyphomonas</taxon>
    </lineage>
</organism>
<comment type="caution">
    <text evidence="3">The sequence shown here is derived from an EMBL/GenBank/DDBJ whole genome shotgun (WGS) entry which is preliminary data.</text>
</comment>
<proteinExistence type="predicted"/>
<dbReference type="Pfam" id="PF08534">
    <property type="entry name" value="Redoxin"/>
    <property type="match status" value="1"/>
</dbReference>
<dbReference type="InterPro" id="IPR006311">
    <property type="entry name" value="TAT_signal"/>
</dbReference>
<evidence type="ECO:0000259" key="2">
    <source>
        <dbReference type="PROSITE" id="PS51352"/>
    </source>
</evidence>
<dbReference type="PROSITE" id="PS51318">
    <property type="entry name" value="TAT"/>
    <property type="match status" value="1"/>
</dbReference>
<dbReference type="EMBL" id="ARYL01000014">
    <property type="protein sequence ID" value="KDA02456.1"/>
    <property type="molecule type" value="Genomic_DNA"/>
</dbReference>
<sequence>MFSRRNFSLAAGMAAAVALTAGALIASTANASPLVAPGEPAPAFIGLDSEGQSVSLADFAGKTVVLEWTNDGCPFVQKHYTTPPSNMQTLQTEAAADDVVWLSVISSAPGKQGHVSGNEANALTSSRSAAPAHVILDPSGDIGRLYGAKTTPHMFVIKADGTLAYEGAIDSKPSARVDDIDTATNYVRAALTRVAADEPVTVASSKPYGCSVKYE</sequence>
<evidence type="ECO:0000313" key="3">
    <source>
        <dbReference type="EMBL" id="KDA02456.1"/>
    </source>
</evidence>
<dbReference type="PROSITE" id="PS51352">
    <property type="entry name" value="THIOREDOXIN_2"/>
    <property type="match status" value="1"/>
</dbReference>
<feature type="signal peptide" evidence="1">
    <location>
        <begin position="1"/>
        <end position="31"/>
    </location>
</feature>
<dbReference type="SUPFAM" id="SSF52833">
    <property type="entry name" value="Thioredoxin-like"/>
    <property type="match status" value="1"/>
</dbReference>
<dbReference type="InterPro" id="IPR047262">
    <property type="entry name" value="PRX-like1"/>
</dbReference>
<reference evidence="3 4" key="1">
    <citation type="journal article" date="2014" name="Antonie Van Leeuwenhoek">
        <title>Hyphomonas beringensis sp. nov. and Hyphomonas chukchiensis sp. nov., isolated from surface seawater of the Bering Sea and Chukchi Sea.</title>
        <authorList>
            <person name="Li C."/>
            <person name="Lai Q."/>
            <person name="Li G."/>
            <person name="Dong C."/>
            <person name="Wang J."/>
            <person name="Liao Y."/>
            <person name="Shao Z."/>
        </authorList>
    </citation>
    <scope>NUCLEOTIDE SEQUENCE [LARGE SCALE GENOMIC DNA]</scope>
    <source>
        <strain evidence="3 4">SCH89</strain>
    </source>
</reference>
<dbReference type="InterPro" id="IPR013740">
    <property type="entry name" value="Redoxin"/>
</dbReference>
<gene>
    <name evidence="3" type="ORF">HOC_10689</name>
</gene>
<feature type="domain" description="Thioredoxin" evidence="2">
    <location>
        <begin position="35"/>
        <end position="192"/>
    </location>
</feature>
<dbReference type="Gene3D" id="3.40.30.10">
    <property type="entry name" value="Glutaredoxin"/>
    <property type="match status" value="1"/>
</dbReference>
<evidence type="ECO:0000313" key="4">
    <source>
        <dbReference type="Proteomes" id="UP000024942"/>
    </source>
</evidence>
<protein>
    <recommendedName>
        <fullName evidence="2">Thioredoxin domain-containing protein</fullName>
    </recommendedName>
</protein>
<dbReference type="GO" id="GO:0016491">
    <property type="term" value="F:oxidoreductase activity"/>
    <property type="evidence" value="ECO:0007669"/>
    <property type="project" value="InterPro"/>
</dbReference>
<evidence type="ECO:0000256" key="1">
    <source>
        <dbReference type="SAM" id="SignalP"/>
    </source>
</evidence>
<dbReference type="AlphaFoldDB" id="A0A059G6M4"/>
<name>A0A059G6M4_9PROT</name>
<dbReference type="InterPro" id="IPR036249">
    <property type="entry name" value="Thioredoxin-like_sf"/>
</dbReference>